<dbReference type="EMBL" id="JALJOU010000009">
    <property type="protein sequence ID" value="KAK9842025.1"/>
    <property type="molecule type" value="Genomic_DNA"/>
</dbReference>
<reference evidence="2 3" key="1">
    <citation type="journal article" date="2024" name="Nat. Commun.">
        <title>Phylogenomics reveals the evolutionary origins of lichenization in chlorophyte algae.</title>
        <authorList>
            <person name="Puginier C."/>
            <person name="Libourel C."/>
            <person name="Otte J."/>
            <person name="Skaloud P."/>
            <person name="Haon M."/>
            <person name="Grisel S."/>
            <person name="Petersen M."/>
            <person name="Berrin J.G."/>
            <person name="Delaux P.M."/>
            <person name="Dal Grande F."/>
            <person name="Keller J."/>
        </authorList>
    </citation>
    <scope>NUCLEOTIDE SEQUENCE [LARGE SCALE GENOMIC DNA]</scope>
    <source>
        <strain evidence="2 3">SAG 245.80</strain>
    </source>
</reference>
<gene>
    <name evidence="2" type="ORF">WJX81_004654</name>
</gene>
<accession>A0AAW1S6N3</accession>
<dbReference type="AlphaFoldDB" id="A0AAW1S6N3"/>
<protein>
    <recommendedName>
        <fullName evidence="4">ZC3H15/TMA46 family C-terminal domain-containing protein</fullName>
    </recommendedName>
</protein>
<evidence type="ECO:0000256" key="1">
    <source>
        <dbReference type="SAM" id="MobiDB-lite"/>
    </source>
</evidence>
<evidence type="ECO:0000313" key="2">
    <source>
        <dbReference type="EMBL" id="KAK9842025.1"/>
    </source>
</evidence>
<evidence type="ECO:0000313" key="3">
    <source>
        <dbReference type="Proteomes" id="UP001445335"/>
    </source>
</evidence>
<dbReference type="Proteomes" id="UP001445335">
    <property type="component" value="Unassembled WGS sequence"/>
</dbReference>
<evidence type="ECO:0008006" key="4">
    <source>
        <dbReference type="Google" id="ProtNLM"/>
    </source>
</evidence>
<keyword evidence="3" id="KW-1185">Reference proteome</keyword>
<feature type="compositionally biased region" description="Low complexity" evidence="1">
    <location>
        <begin position="18"/>
        <end position="29"/>
    </location>
</feature>
<sequence length="88" mass="9714">MKGQLAVQRDRQSCQVMPGAAPEATAPAPDKQPLTAEQFSAWKQHRDAQAAQDKAVAAEQRRADILAGKVAPNGRELYELHPELFEDY</sequence>
<feature type="region of interest" description="Disordered" evidence="1">
    <location>
        <begin position="1"/>
        <end position="32"/>
    </location>
</feature>
<organism evidence="2 3">
    <name type="scientific">Elliptochloris bilobata</name>
    <dbReference type="NCBI Taxonomy" id="381761"/>
    <lineage>
        <taxon>Eukaryota</taxon>
        <taxon>Viridiplantae</taxon>
        <taxon>Chlorophyta</taxon>
        <taxon>core chlorophytes</taxon>
        <taxon>Trebouxiophyceae</taxon>
        <taxon>Trebouxiophyceae incertae sedis</taxon>
        <taxon>Elliptochloris clade</taxon>
        <taxon>Elliptochloris</taxon>
    </lineage>
</organism>
<comment type="caution">
    <text evidence="2">The sequence shown here is derived from an EMBL/GenBank/DDBJ whole genome shotgun (WGS) entry which is preliminary data.</text>
</comment>
<proteinExistence type="predicted"/>
<name>A0AAW1S6N3_9CHLO</name>